<keyword evidence="8 10" id="KW-0472">Membrane</keyword>
<keyword evidence="1 10" id="KW-0171">Cobalt transport</keyword>
<evidence type="ECO:0000256" key="11">
    <source>
        <dbReference type="SAM" id="MobiDB-lite"/>
    </source>
</evidence>
<evidence type="ECO:0000256" key="3">
    <source>
        <dbReference type="ARBA" id="ARBA00022475"/>
    </source>
</evidence>
<evidence type="ECO:0000256" key="6">
    <source>
        <dbReference type="ARBA" id="ARBA00022989"/>
    </source>
</evidence>
<evidence type="ECO:0000256" key="1">
    <source>
        <dbReference type="ARBA" id="ARBA00022426"/>
    </source>
</evidence>
<dbReference type="GO" id="GO:0009236">
    <property type="term" value="P:cobalamin biosynthetic process"/>
    <property type="evidence" value="ECO:0007669"/>
    <property type="project" value="UniProtKB-UniRule"/>
</dbReference>
<dbReference type="HAMAP" id="MF_00330">
    <property type="entry name" value="CbiN"/>
    <property type="match status" value="1"/>
</dbReference>
<organism evidence="12 13">
    <name type="scientific">Kineosphaera limosa NBRC 100340</name>
    <dbReference type="NCBI Taxonomy" id="1184609"/>
    <lineage>
        <taxon>Bacteria</taxon>
        <taxon>Bacillati</taxon>
        <taxon>Actinomycetota</taxon>
        <taxon>Actinomycetes</taxon>
        <taxon>Micrococcales</taxon>
        <taxon>Dermatophilaceae</taxon>
        <taxon>Kineosphaera</taxon>
    </lineage>
</organism>
<dbReference type="GO" id="GO:0005886">
    <property type="term" value="C:plasma membrane"/>
    <property type="evidence" value="ECO:0007669"/>
    <property type="project" value="UniProtKB-SubCell"/>
</dbReference>
<reference evidence="12 13" key="1">
    <citation type="submission" date="2012-08" db="EMBL/GenBank/DDBJ databases">
        <title>Whole genome shotgun sequence of Kineosphaera limosa NBRC 100340.</title>
        <authorList>
            <person name="Yoshida I."/>
            <person name="Isaki S."/>
            <person name="Hosoyama A."/>
            <person name="Tsuchikane K."/>
            <person name="Katsumata H."/>
            <person name="Ando Y."/>
            <person name="Ohji S."/>
            <person name="Hamada M."/>
            <person name="Tamura T."/>
            <person name="Yamazoe A."/>
            <person name="Yamazaki S."/>
            <person name="Fujita N."/>
        </authorList>
    </citation>
    <scope>NUCLEOTIDE SEQUENCE [LARGE SCALE GENOMIC DNA]</scope>
    <source>
        <strain evidence="12 13">NBRC 100340</strain>
    </source>
</reference>
<dbReference type="NCBIfam" id="NF002780">
    <property type="entry name" value="PRK02898.1"/>
    <property type="match status" value="1"/>
</dbReference>
<dbReference type="Pfam" id="PF02553">
    <property type="entry name" value="CbiN"/>
    <property type="match status" value="1"/>
</dbReference>
<dbReference type="InterPro" id="IPR003705">
    <property type="entry name" value="CbiN"/>
</dbReference>
<keyword evidence="5 10" id="KW-0812">Transmembrane</keyword>
<dbReference type="GO" id="GO:0015087">
    <property type="term" value="F:cobalt ion transmembrane transporter activity"/>
    <property type="evidence" value="ECO:0007669"/>
    <property type="project" value="UniProtKB-UniRule"/>
</dbReference>
<proteinExistence type="inferred from homology"/>
<evidence type="ECO:0000256" key="10">
    <source>
        <dbReference type="HAMAP-Rule" id="MF_00330"/>
    </source>
</evidence>
<feature type="transmembrane region" description="Helical" evidence="10">
    <location>
        <begin position="67"/>
        <end position="85"/>
    </location>
</feature>
<comment type="caution">
    <text evidence="12">The sequence shown here is derived from an EMBL/GenBank/DDBJ whole genome shotgun (WGS) entry which is preliminary data.</text>
</comment>
<evidence type="ECO:0000256" key="5">
    <source>
        <dbReference type="ARBA" id="ARBA00022692"/>
    </source>
</evidence>
<dbReference type="eggNOG" id="COG1930">
    <property type="taxonomic scope" value="Bacteria"/>
</dbReference>
<dbReference type="PANTHER" id="PTHR38662">
    <property type="entry name" value="COBALT TRANSPORT PROTEIN CBIN"/>
    <property type="match status" value="1"/>
</dbReference>
<name>K6VET9_9MICO</name>
<keyword evidence="6 10" id="KW-1133">Transmembrane helix</keyword>
<accession>K6VET9</accession>
<dbReference type="STRING" id="1184609.KILIM_010_00390"/>
<evidence type="ECO:0000313" key="13">
    <source>
        <dbReference type="Proteomes" id="UP000008366"/>
    </source>
</evidence>
<comment type="similarity">
    <text evidence="10">Belongs to the CbiN family.</text>
</comment>
<dbReference type="AlphaFoldDB" id="K6VET9"/>
<evidence type="ECO:0000256" key="7">
    <source>
        <dbReference type="ARBA" id="ARBA00023065"/>
    </source>
</evidence>
<keyword evidence="2 10" id="KW-0813">Transport</keyword>
<comment type="caution">
    <text evidence="10">Lacks conserved residue(s) required for the propagation of feature annotation.</text>
</comment>
<keyword evidence="13" id="KW-1185">Reference proteome</keyword>
<comment type="pathway">
    <text evidence="10">Cofactor biosynthesis; adenosylcobalamin biosynthesis.</text>
</comment>
<dbReference type="EMBL" id="BAHD01000010">
    <property type="protein sequence ID" value="GAB94708.1"/>
    <property type="molecule type" value="Genomic_DNA"/>
</dbReference>
<keyword evidence="9 10" id="KW-0170">Cobalt</keyword>
<dbReference type="Proteomes" id="UP000008366">
    <property type="component" value="Unassembled WGS sequence"/>
</dbReference>
<sequence length="116" mass="12136">MTRRRWIDVALVAVLFLLIAGSFVIGRSVGDGEFAGTDATATEMVEGDGHEPWFTPLFEPESAELESGLFALQAGLGGIALGYCIGRLHARRHREAEGSPAATPVPSGGPAETGGR</sequence>
<feature type="region of interest" description="Disordered" evidence="11">
    <location>
        <begin position="95"/>
        <end position="116"/>
    </location>
</feature>
<keyword evidence="4 10" id="KW-0169">Cobalamin biosynthesis</keyword>
<dbReference type="UniPathway" id="UPA00148"/>
<dbReference type="OrthoDB" id="1551318at2"/>
<evidence type="ECO:0000256" key="4">
    <source>
        <dbReference type="ARBA" id="ARBA00022573"/>
    </source>
</evidence>
<evidence type="ECO:0000256" key="2">
    <source>
        <dbReference type="ARBA" id="ARBA00022448"/>
    </source>
</evidence>
<evidence type="ECO:0000256" key="9">
    <source>
        <dbReference type="ARBA" id="ARBA00023285"/>
    </source>
</evidence>
<evidence type="ECO:0000313" key="12">
    <source>
        <dbReference type="EMBL" id="GAB94708.1"/>
    </source>
</evidence>
<comment type="subcellular location">
    <subcellularLocation>
        <location evidence="10">Cell membrane</location>
        <topology evidence="10">Multi-pass membrane protein</topology>
    </subcellularLocation>
</comment>
<comment type="subunit">
    <text evidence="10">Forms an energy-coupling factor (ECF) transporter complex composed of an ATP-binding protein (A component, CbiO), a transmembrane protein (T component, CbiQ) and 2 possible substrate-capture proteins (S components, CbiM and CbiN) of unknown stoichimetry.</text>
</comment>
<gene>
    <name evidence="10 12" type="primary">cbiN</name>
    <name evidence="12" type="ORF">KILIM_010_00390</name>
</gene>
<keyword evidence="7 10" id="KW-0406">Ion transport</keyword>
<dbReference type="PANTHER" id="PTHR38662:SF1">
    <property type="entry name" value="COBALT TRANSPORT PROTEIN CBIN"/>
    <property type="match status" value="1"/>
</dbReference>
<dbReference type="RefSeq" id="WP_006591240.1">
    <property type="nucleotide sequence ID" value="NZ_BAHD01000010.1"/>
</dbReference>
<protein>
    <recommendedName>
        <fullName evidence="10">Cobalt transport protein CbiN</fullName>
    </recommendedName>
    <alternativeName>
        <fullName evidence="10">Energy-coupling factor transporter probable substrate-capture protein CbiN</fullName>
        <shortName evidence="10">ECF transporter S component CbiN</shortName>
    </alternativeName>
</protein>
<evidence type="ECO:0000256" key="8">
    <source>
        <dbReference type="ARBA" id="ARBA00023136"/>
    </source>
</evidence>
<comment type="function">
    <text evidence="10">Part of the energy-coupling factor (ECF) transporter complex CbiMNOQ involved in cobalt import.</text>
</comment>
<keyword evidence="3 10" id="KW-1003">Cell membrane</keyword>